<dbReference type="EMBL" id="JAHWZY010000019">
    <property type="protein sequence ID" value="MEZ3180779.1"/>
    <property type="molecule type" value="Genomic_DNA"/>
</dbReference>
<dbReference type="RefSeq" id="WP_371239665.1">
    <property type="nucleotide sequence ID" value="NZ_JAHWZY010000019.1"/>
</dbReference>
<accession>A0ABV4J1I0</accession>
<dbReference type="InterPro" id="IPR036410">
    <property type="entry name" value="HSP_DnaJ_Cys-rich_dom_sf"/>
</dbReference>
<comment type="caution">
    <text evidence="1">The sequence shown here is derived from an EMBL/GenBank/DDBJ whole genome shotgun (WGS) entry which is preliminary data.</text>
</comment>
<protein>
    <submittedName>
        <fullName evidence="1">Zinc finger-like domain-containing protein</fullName>
    </submittedName>
</protein>
<dbReference type="SUPFAM" id="SSF57938">
    <property type="entry name" value="DnaJ/Hsp40 cysteine-rich domain"/>
    <property type="match status" value="1"/>
</dbReference>
<keyword evidence="2" id="KW-1185">Reference proteome</keyword>
<dbReference type="Gene3D" id="6.20.20.10">
    <property type="match status" value="1"/>
</dbReference>
<dbReference type="Proteomes" id="UP001567537">
    <property type="component" value="Unassembled WGS sequence"/>
</dbReference>
<evidence type="ECO:0000313" key="2">
    <source>
        <dbReference type="Proteomes" id="UP001567537"/>
    </source>
</evidence>
<evidence type="ECO:0000313" key="1">
    <source>
        <dbReference type="EMBL" id="MEZ3180779.1"/>
    </source>
</evidence>
<gene>
    <name evidence="1" type="ORF">KYY02_19425</name>
</gene>
<proteinExistence type="predicted"/>
<organism evidence="1 2">
    <name type="scientific">Streptomyces pimonensis</name>
    <dbReference type="NCBI Taxonomy" id="2860288"/>
    <lineage>
        <taxon>Bacteria</taxon>
        <taxon>Bacillati</taxon>
        <taxon>Actinomycetota</taxon>
        <taxon>Actinomycetes</taxon>
        <taxon>Kitasatosporales</taxon>
        <taxon>Streptomycetaceae</taxon>
        <taxon>Streptomyces</taxon>
    </lineage>
</organism>
<reference evidence="1 2" key="1">
    <citation type="journal article" date="2021" name="Res Sq">
        <title>Streptomyces Pimoensis sp. nov., Isolated From the Taklimakan Desert in Xinjiang, China.</title>
        <authorList>
            <person name="Zhang P."/>
            <person name="Luo X."/>
            <person name="Luo X."/>
            <person name="Liu Z."/>
            <person name="Xia Z."/>
            <person name="Wan C."/>
            <person name="zhang L."/>
        </authorList>
    </citation>
    <scope>NUCLEOTIDE SEQUENCE [LARGE SCALE GENOMIC DNA]</scope>
    <source>
        <strain evidence="1 2">TRM75549</strain>
    </source>
</reference>
<sequence>MAITLKILHAALDSTPYGCPDCASAAFTLDGDRFDRSPARGSCGNGHNWEDPLITVADLKAIKAASTGREKPEDADLFEITIGGAVLAGELYPEVTAEDVKAVARVYWRKLIKPAIRKQKRRAVRAVTQPVKTAARNGAAAAKAGALEAAWTVQAGGYEPDPDHTPEPINPCPACKGNGKHAIETRLHTTTTAPCLVCSGTGEID</sequence>
<name>A0ABV4J1I0_9ACTN</name>